<feature type="compositionally biased region" description="Polar residues" evidence="5">
    <location>
        <begin position="1"/>
        <end position="23"/>
    </location>
</feature>
<evidence type="ECO:0000256" key="1">
    <source>
        <dbReference type="ARBA" id="ARBA00004141"/>
    </source>
</evidence>
<evidence type="ECO:0000256" key="2">
    <source>
        <dbReference type="ARBA" id="ARBA00022692"/>
    </source>
</evidence>
<protein>
    <recommendedName>
        <fullName evidence="7">Sugar phosphate transporter domain-containing protein</fullName>
    </recommendedName>
</protein>
<feature type="transmembrane region" description="Helical" evidence="6">
    <location>
        <begin position="216"/>
        <end position="237"/>
    </location>
</feature>
<organism evidence="8 9">
    <name type="scientific">Kwoniella dendrophila CBS 6074</name>
    <dbReference type="NCBI Taxonomy" id="1295534"/>
    <lineage>
        <taxon>Eukaryota</taxon>
        <taxon>Fungi</taxon>
        <taxon>Dikarya</taxon>
        <taxon>Basidiomycota</taxon>
        <taxon>Agaricomycotina</taxon>
        <taxon>Tremellomycetes</taxon>
        <taxon>Tremellales</taxon>
        <taxon>Cryptococcaceae</taxon>
        <taxon>Kwoniella</taxon>
    </lineage>
</organism>
<dbReference type="RefSeq" id="XP_066076622.1">
    <property type="nucleotide sequence ID" value="XM_066220525.1"/>
</dbReference>
<feature type="transmembrane region" description="Helical" evidence="6">
    <location>
        <begin position="336"/>
        <end position="360"/>
    </location>
</feature>
<feature type="transmembrane region" description="Helical" evidence="6">
    <location>
        <begin position="149"/>
        <end position="169"/>
    </location>
</feature>
<evidence type="ECO:0000313" key="8">
    <source>
        <dbReference type="EMBL" id="WWC89859.1"/>
    </source>
</evidence>
<feature type="region of interest" description="Disordered" evidence="5">
    <location>
        <begin position="464"/>
        <end position="573"/>
    </location>
</feature>
<feature type="compositionally biased region" description="Low complexity" evidence="5">
    <location>
        <begin position="543"/>
        <end position="553"/>
    </location>
</feature>
<feature type="transmembrane region" description="Helical" evidence="6">
    <location>
        <begin position="400"/>
        <end position="418"/>
    </location>
</feature>
<feature type="domain" description="Sugar phosphate transporter" evidence="7">
    <location>
        <begin position="120"/>
        <end position="417"/>
    </location>
</feature>
<name>A0AAX4JYC4_9TREE</name>
<dbReference type="InterPro" id="IPR004853">
    <property type="entry name" value="Sugar_P_trans_dom"/>
</dbReference>
<feature type="compositionally biased region" description="Basic and acidic residues" evidence="5">
    <location>
        <begin position="558"/>
        <end position="573"/>
    </location>
</feature>
<evidence type="ECO:0000313" key="9">
    <source>
        <dbReference type="Proteomes" id="UP001355207"/>
    </source>
</evidence>
<evidence type="ECO:0000256" key="5">
    <source>
        <dbReference type="SAM" id="MobiDB-lite"/>
    </source>
</evidence>
<proteinExistence type="predicted"/>
<dbReference type="GO" id="GO:0016020">
    <property type="term" value="C:membrane"/>
    <property type="evidence" value="ECO:0007669"/>
    <property type="project" value="UniProtKB-SubCell"/>
</dbReference>
<reference evidence="8 9" key="1">
    <citation type="submission" date="2024-01" db="EMBL/GenBank/DDBJ databases">
        <title>Comparative genomics of Cryptococcus and Kwoniella reveals pathogenesis evolution and contrasting modes of karyotype evolution via chromosome fusion or intercentromeric recombination.</title>
        <authorList>
            <person name="Coelho M.A."/>
            <person name="David-Palma M."/>
            <person name="Shea T."/>
            <person name="Bowers K."/>
            <person name="McGinley-Smith S."/>
            <person name="Mohammad A.W."/>
            <person name="Gnirke A."/>
            <person name="Yurkov A.M."/>
            <person name="Nowrousian M."/>
            <person name="Sun S."/>
            <person name="Cuomo C.A."/>
            <person name="Heitman J."/>
        </authorList>
    </citation>
    <scope>NUCLEOTIDE SEQUENCE [LARGE SCALE GENOMIC DNA]</scope>
    <source>
        <strain evidence="8 9">CBS 6074</strain>
    </source>
</reference>
<dbReference type="AlphaFoldDB" id="A0AAX4JYC4"/>
<evidence type="ECO:0000256" key="4">
    <source>
        <dbReference type="ARBA" id="ARBA00023136"/>
    </source>
</evidence>
<dbReference type="Proteomes" id="UP001355207">
    <property type="component" value="Chromosome 6"/>
</dbReference>
<dbReference type="EMBL" id="CP144103">
    <property type="protein sequence ID" value="WWC89859.1"/>
    <property type="molecule type" value="Genomic_DNA"/>
</dbReference>
<comment type="subcellular location">
    <subcellularLocation>
        <location evidence="1">Membrane</location>
        <topology evidence="1">Multi-pass membrane protein</topology>
    </subcellularLocation>
</comment>
<dbReference type="InterPro" id="IPR050186">
    <property type="entry name" value="TPT_transporter"/>
</dbReference>
<dbReference type="Pfam" id="PF03151">
    <property type="entry name" value="TPT"/>
    <property type="match status" value="1"/>
</dbReference>
<feature type="transmembrane region" description="Helical" evidence="6">
    <location>
        <begin position="300"/>
        <end position="324"/>
    </location>
</feature>
<accession>A0AAX4JYC4</accession>
<evidence type="ECO:0000259" key="7">
    <source>
        <dbReference type="Pfam" id="PF03151"/>
    </source>
</evidence>
<evidence type="ECO:0000256" key="3">
    <source>
        <dbReference type="ARBA" id="ARBA00022989"/>
    </source>
</evidence>
<keyword evidence="9" id="KW-1185">Reference proteome</keyword>
<feature type="compositionally biased region" description="Acidic residues" evidence="5">
    <location>
        <begin position="520"/>
        <end position="533"/>
    </location>
</feature>
<keyword evidence="4 6" id="KW-0472">Membrane</keyword>
<feature type="transmembrane region" description="Helical" evidence="6">
    <location>
        <begin position="244"/>
        <end position="263"/>
    </location>
</feature>
<feature type="compositionally biased region" description="Basic and acidic residues" evidence="5">
    <location>
        <begin position="500"/>
        <end position="509"/>
    </location>
</feature>
<feature type="transmembrane region" description="Helical" evidence="6">
    <location>
        <begin position="269"/>
        <end position="288"/>
    </location>
</feature>
<keyword evidence="2 6" id="KW-0812">Transmembrane</keyword>
<feature type="compositionally biased region" description="Basic and acidic residues" evidence="5">
    <location>
        <begin position="49"/>
        <end position="59"/>
    </location>
</feature>
<dbReference type="PANTHER" id="PTHR11132">
    <property type="entry name" value="SOLUTE CARRIER FAMILY 35"/>
    <property type="match status" value="1"/>
</dbReference>
<evidence type="ECO:0000256" key="6">
    <source>
        <dbReference type="SAM" id="Phobius"/>
    </source>
</evidence>
<sequence>MNQNDSLAGPSRSSHSTSTPYNVSSNSSSSSLKGKNNSSLNDTDYPPRYNDDVDHSDIKNKRRNSNDENSEEEEQGLIYARQNEMEDNVGIVGIEPGHEIHRHATLEMKKALWWKNVIITGIFILSWYTFATLLSLYNKWMFSPDYYGFSYPLFVTCCHMVVQFGLAAIIRNAFADKFRPKERPTRKEYITKILPTAASTGGDIGLSNLSLKTITLSLYTMCKSSTLIFVLLFAFTFKLEKYSLRLISVITLISFGVFCMVFNTTSVSIPGIIMVFTASGLGGLRWALTELVMHKKSMGLSNPFATIYWLAPLMAITLALVSMVVENWFTIFQTDFFQGIQTIKTICVIVLPGTLAFAMVASEYFIIQRAGVVPLSIAGIFKEVSTISISAWVFGDQLTGLNIVGVAITICGIALYSYHKYQKSMASTVELDSNGKPILDEDGTSPLIRSQANRYIQTPQNEHNDHYYENDQLNPTNNESEVPLTKLRNSNKNIEENDEDRTQRLRDDSEGWDNNTPNDDWSEEEEDDIDEDEIQKRRNERLNSNSNSNSNSSTGQGKLDRKSSWGDWWDKEL</sequence>
<gene>
    <name evidence="8" type="ORF">L201_004787</name>
</gene>
<feature type="compositionally biased region" description="Low complexity" evidence="5">
    <location>
        <begin position="24"/>
        <end position="41"/>
    </location>
</feature>
<keyword evidence="3 6" id="KW-1133">Transmembrane helix</keyword>
<feature type="transmembrane region" description="Helical" evidence="6">
    <location>
        <begin position="117"/>
        <end position="137"/>
    </location>
</feature>
<feature type="region of interest" description="Disordered" evidence="5">
    <location>
        <begin position="1"/>
        <end position="74"/>
    </location>
</feature>
<dbReference type="GeneID" id="91095457"/>
<feature type="compositionally biased region" description="Polar residues" evidence="5">
    <location>
        <begin position="471"/>
        <end position="480"/>
    </location>
</feature>